<sequence>MNVTPRVVGLLALLAIAPVGAYVVFDELIAVVAVLNVVLIAASLAIALSPHEPPTDTAPNGT</sequence>
<protein>
    <submittedName>
        <fullName evidence="3">Cytochrome-ba3 oxidase subunit</fullName>
    </submittedName>
</protein>
<evidence type="ECO:0000256" key="1">
    <source>
        <dbReference type="SAM" id="Phobius"/>
    </source>
</evidence>
<dbReference type="KEGG" id="hsn:DV733_10635"/>
<dbReference type="GeneID" id="39848324"/>
<name>A0A4D6HCD7_9EURY</name>
<feature type="transmembrane region" description="Helical" evidence="1">
    <location>
        <begin position="31"/>
        <end position="48"/>
    </location>
</feature>
<reference evidence="3 4" key="1">
    <citation type="journal article" date="2019" name="Nat. Commun.">
        <title>A new type of DNA phosphorothioation-based antiviral system in archaea.</title>
        <authorList>
            <person name="Xiong L."/>
            <person name="Liu S."/>
            <person name="Chen S."/>
            <person name="Xiao Y."/>
            <person name="Zhu B."/>
            <person name="Gao Y."/>
            <person name="Zhang Y."/>
            <person name="Chen B."/>
            <person name="Luo J."/>
            <person name="Deng Z."/>
            <person name="Chen X."/>
            <person name="Wang L."/>
            <person name="Chen S."/>
        </authorList>
    </citation>
    <scope>NUCLEOTIDE SEQUENCE [LARGE SCALE GENOMIC DNA]</scope>
    <source>
        <strain evidence="3 4">CBA1105</strain>
    </source>
</reference>
<keyword evidence="1" id="KW-0472">Membrane</keyword>
<dbReference type="Pfam" id="PF26452">
    <property type="entry name" value="DUF8131"/>
    <property type="match status" value="1"/>
</dbReference>
<evidence type="ECO:0000313" key="3">
    <source>
        <dbReference type="EMBL" id="QCC51663.1"/>
    </source>
</evidence>
<dbReference type="EMBL" id="CP031310">
    <property type="protein sequence ID" value="QCC51663.1"/>
    <property type="molecule type" value="Genomic_DNA"/>
</dbReference>
<keyword evidence="4" id="KW-1185">Reference proteome</keyword>
<dbReference type="Proteomes" id="UP000296706">
    <property type="component" value="Chromosome"/>
</dbReference>
<dbReference type="AlphaFoldDB" id="A0A4D6HCD7"/>
<keyword evidence="1" id="KW-1133">Transmembrane helix</keyword>
<organism evidence="3 4">
    <name type="scientific">Halapricum salinum</name>
    <dbReference type="NCBI Taxonomy" id="1457250"/>
    <lineage>
        <taxon>Archaea</taxon>
        <taxon>Methanobacteriati</taxon>
        <taxon>Methanobacteriota</taxon>
        <taxon>Stenosarchaea group</taxon>
        <taxon>Halobacteria</taxon>
        <taxon>Halobacteriales</taxon>
        <taxon>Haloarculaceae</taxon>
        <taxon>Halapricum</taxon>
    </lineage>
</organism>
<gene>
    <name evidence="3" type="ORF">DV733_10635</name>
</gene>
<dbReference type="RefSeq" id="WP_049994723.1">
    <property type="nucleotide sequence ID" value="NZ_CP031310.1"/>
</dbReference>
<accession>A0A4D6HCD7</accession>
<evidence type="ECO:0000313" key="4">
    <source>
        <dbReference type="Proteomes" id="UP000296706"/>
    </source>
</evidence>
<dbReference type="STRING" id="1457250.GCA_000755225_00769"/>
<dbReference type="InterPro" id="IPR058444">
    <property type="entry name" value="DUF8131"/>
</dbReference>
<feature type="domain" description="DUF8131" evidence="2">
    <location>
        <begin position="1"/>
        <end position="58"/>
    </location>
</feature>
<evidence type="ECO:0000259" key="2">
    <source>
        <dbReference type="Pfam" id="PF26452"/>
    </source>
</evidence>
<proteinExistence type="predicted"/>
<keyword evidence="1" id="KW-0812">Transmembrane</keyword>